<dbReference type="EMBL" id="CM009307">
    <property type="protein sequence ID" value="PNS92699.1"/>
    <property type="molecule type" value="Genomic_DNA"/>
</dbReference>
<name>B9ILX9_POPTR</name>
<accession>B9ILX9</accession>
<reference evidence="1 2" key="1">
    <citation type="journal article" date="2006" name="Science">
        <title>The genome of black cottonwood, Populus trichocarpa (Torr. &amp; Gray).</title>
        <authorList>
            <person name="Tuskan G.A."/>
            <person name="Difazio S."/>
            <person name="Jansson S."/>
            <person name="Bohlmann J."/>
            <person name="Grigoriev I."/>
            <person name="Hellsten U."/>
            <person name="Putnam N."/>
            <person name="Ralph S."/>
            <person name="Rombauts S."/>
            <person name="Salamov A."/>
            <person name="Schein J."/>
            <person name="Sterck L."/>
            <person name="Aerts A."/>
            <person name="Bhalerao R.R."/>
            <person name="Bhalerao R.P."/>
            <person name="Blaudez D."/>
            <person name="Boerjan W."/>
            <person name="Brun A."/>
            <person name="Brunner A."/>
            <person name="Busov V."/>
            <person name="Campbell M."/>
            <person name="Carlson J."/>
            <person name="Chalot M."/>
            <person name="Chapman J."/>
            <person name="Chen G.L."/>
            <person name="Cooper D."/>
            <person name="Coutinho P.M."/>
            <person name="Couturier J."/>
            <person name="Covert S."/>
            <person name="Cronk Q."/>
            <person name="Cunningham R."/>
            <person name="Davis J."/>
            <person name="Degroeve S."/>
            <person name="Dejardin A."/>
            <person name="Depamphilis C."/>
            <person name="Detter J."/>
            <person name="Dirks B."/>
            <person name="Dubchak I."/>
            <person name="Duplessis S."/>
            <person name="Ehlting J."/>
            <person name="Ellis B."/>
            <person name="Gendler K."/>
            <person name="Goodstein D."/>
            <person name="Gribskov M."/>
            <person name="Grimwood J."/>
            <person name="Groover A."/>
            <person name="Gunter L."/>
            <person name="Hamberger B."/>
            <person name="Heinze B."/>
            <person name="Helariutta Y."/>
            <person name="Henrissat B."/>
            <person name="Holligan D."/>
            <person name="Holt R."/>
            <person name="Huang W."/>
            <person name="Islam-Faridi N."/>
            <person name="Jones S."/>
            <person name="Jones-Rhoades M."/>
            <person name="Jorgensen R."/>
            <person name="Joshi C."/>
            <person name="Kangasjarvi J."/>
            <person name="Karlsson J."/>
            <person name="Kelleher C."/>
            <person name="Kirkpatrick R."/>
            <person name="Kirst M."/>
            <person name="Kohler A."/>
            <person name="Kalluri U."/>
            <person name="Larimer F."/>
            <person name="Leebens-Mack J."/>
            <person name="Leple J.C."/>
            <person name="Locascio P."/>
            <person name="Lou Y."/>
            <person name="Lucas S."/>
            <person name="Martin F."/>
            <person name="Montanini B."/>
            <person name="Napoli C."/>
            <person name="Nelson D.R."/>
            <person name="Nelson C."/>
            <person name="Nieminen K."/>
            <person name="Nilsson O."/>
            <person name="Pereda V."/>
            <person name="Peter G."/>
            <person name="Philippe R."/>
            <person name="Pilate G."/>
            <person name="Poliakov A."/>
            <person name="Razumovskaya J."/>
            <person name="Richardson P."/>
            <person name="Rinaldi C."/>
            <person name="Ritland K."/>
            <person name="Rouze P."/>
            <person name="Ryaboy D."/>
            <person name="Schmutz J."/>
            <person name="Schrader J."/>
            <person name="Segerman B."/>
            <person name="Shin H."/>
            <person name="Siddiqui A."/>
            <person name="Sterky F."/>
            <person name="Terry A."/>
            <person name="Tsai C.J."/>
            <person name="Uberbacher E."/>
            <person name="Unneberg P."/>
            <person name="Vahala J."/>
            <person name="Wall K."/>
            <person name="Wessler S."/>
            <person name="Yang G."/>
            <person name="Yin T."/>
            <person name="Douglas C."/>
            <person name="Marra M."/>
            <person name="Sandberg G."/>
            <person name="Van de Peer Y."/>
            <person name="Rokhsar D."/>
        </authorList>
    </citation>
    <scope>NUCLEOTIDE SEQUENCE [LARGE SCALE GENOMIC DNA]</scope>
    <source>
        <strain evidence="2">cv. Nisqually</strain>
    </source>
</reference>
<dbReference type="InParanoid" id="B9ILX9"/>
<evidence type="ECO:0000313" key="2">
    <source>
        <dbReference type="Proteomes" id="UP000006729"/>
    </source>
</evidence>
<evidence type="ECO:0000313" key="1">
    <source>
        <dbReference type="EMBL" id="PNS92699.1"/>
    </source>
</evidence>
<organism evidence="1 2">
    <name type="scientific">Populus trichocarpa</name>
    <name type="common">Western balsam poplar</name>
    <name type="synonym">Populus balsamifera subsp. trichocarpa</name>
    <dbReference type="NCBI Taxonomy" id="3694"/>
    <lineage>
        <taxon>Eukaryota</taxon>
        <taxon>Viridiplantae</taxon>
        <taxon>Streptophyta</taxon>
        <taxon>Embryophyta</taxon>
        <taxon>Tracheophyta</taxon>
        <taxon>Spermatophyta</taxon>
        <taxon>Magnoliopsida</taxon>
        <taxon>eudicotyledons</taxon>
        <taxon>Gunneridae</taxon>
        <taxon>Pentapetalae</taxon>
        <taxon>rosids</taxon>
        <taxon>fabids</taxon>
        <taxon>Malpighiales</taxon>
        <taxon>Salicaceae</taxon>
        <taxon>Saliceae</taxon>
        <taxon>Populus</taxon>
    </lineage>
</organism>
<keyword evidence="2" id="KW-1185">Reference proteome</keyword>
<dbReference type="AlphaFoldDB" id="B9ILX9"/>
<dbReference type="Proteomes" id="UP000006729">
    <property type="component" value="Chromosome 18"/>
</dbReference>
<dbReference type="HOGENOM" id="CLU_2337523_0_0_1"/>
<sequence length="98" mass="10799">MYPWIQMMALGSRNKCNFLSKTPSFLSSLWIQVEGMSKAKQVDLASEGIAAAAFQKHGVECFTNPPQQMTNAFLLFLFVSFLLNLELDSGGSVCRCGV</sequence>
<proteinExistence type="predicted"/>
<gene>
    <name evidence="1" type="ORF">POPTR_018G048800</name>
</gene>
<protein>
    <submittedName>
        <fullName evidence="1">Uncharacterized protein</fullName>
    </submittedName>
</protein>